<dbReference type="Proteomes" id="UP000595823">
    <property type="component" value="Chromosome"/>
</dbReference>
<feature type="transmembrane region" description="Helical" evidence="1">
    <location>
        <begin position="108"/>
        <end position="131"/>
    </location>
</feature>
<reference evidence="3 4" key="1">
    <citation type="submission" date="2020-06" db="EMBL/GenBank/DDBJ databases">
        <title>Genomic analysis of Salicibibacter sp. NKC5-3.</title>
        <authorList>
            <person name="Oh Y.J."/>
        </authorList>
    </citation>
    <scope>NUCLEOTIDE SEQUENCE [LARGE SCALE GENOMIC DNA]</scope>
    <source>
        <strain evidence="3 4">NKC5-3</strain>
    </source>
</reference>
<feature type="transmembrane region" description="Helical" evidence="1">
    <location>
        <begin position="174"/>
        <end position="193"/>
    </location>
</feature>
<dbReference type="PANTHER" id="PTHR41307">
    <property type="entry name" value="MEMBRANE PROTEIN-RELATED"/>
    <property type="match status" value="1"/>
</dbReference>
<sequence length="251" mass="28282">MQHVSLSRTSKKFIEDLRVYLFTNGKSHEEVDDIIQELSDHLYDAEQNGKSVKEVVGNSPKEYMDNISTEINNDFKSWWLKYIPMIILGAISFPVINDIIQGEVSYSVLHIIAYFLFSLVFISGVFIVFKYSAKNQLSKTKEVLLAAIPVSISTLLFIGILTMDNAMNAPIVDFGFWGQVVLIALMTIFIIGFSVWAKTAILPVILIVWSLLPHLLSYTSLGESLQSTINIILGLFIIGLYLVFGFKDDEK</sequence>
<protein>
    <recommendedName>
        <fullName evidence="2">HAAS transmembrane region domain-containing protein</fullName>
    </recommendedName>
</protein>
<dbReference type="InterPro" id="IPR012963">
    <property type="entry name" value="HAAS_TM"/>
</dbReference>
<evidence type="ECO:0000313" key="4">
    <source>
        <dbReference type="Proteomes" id="UP000595823"/>
    </source>
</evidence>
<evidence type="ECO:0000259" key="2">
    <source>
        <dbReference type="Pfam" id="PF08006"/>
    </source>
</evidence>
<dbReference type="SUPFAM" id="SSF158560">
    <property type="entry name" value="BH3980-like"/>
    <property type="match status" value="1"/>
</dbReference>
<keyword evidence="4" id="KW-1185">Reference proteome</keyword>
<evidence type="ECO:0000256" key="1">
    <source>
        <dbReference type="SAM" id="Phobius"/>
    </source>
</evidence>
<proteinExistence type="predicted"/>
<dbReference type="EMBL" id="CP054705">
    <property type="protein sequence ID" value="QQK75294.1"/>
    <property type="molecule type" value="Genomic_DNA"/>
</dbReference>
<dbReference type="Pfam" id="PF08006">
    <property type="entry name" value="HAAS_TM"/>
    <property type="match status" value="1"/>
</dbReference>
<keyword evidence="1" id="KW-1133">Transmembrane helix</keyword>
<dbReference type="AlphaFoldDB" id="A0A7T6Z1N1"/>
<keyword evidence="1" id="KW-0812">Transmembrane</keyword>
<evidence type="ECO:0000313" key="3">
    <source>
        <dbReference type="EMBL" id="QQK75294.1"/>
    </source>
</evidence>
<dbReference type="KEGG" id="scia:HUG15_06615"/>
<feature type="transmembrane region" description="Helical" evidence="1">
    <location>
        <begin position="78"/>
        <end position="96"/>
    </location>
</feature>
<gene>
    <name evidence="3" type="ORF">HUG15_06615</name>
</gene>
<dbReference type="PANTHER" id="PTHR41307:SF1">
    <property type="entry name" value="MEMBRANE PROTEIN"/>
    <property type="match status" value="1"/>
</dbReference>
<keyword evidence="1" id="KW-0472">Membrane</keyword>
<dbReference type="Gene3D" id="1.10.1900.10">
    <property type="entry name" value="c-terminal domain of poly(a) binding protein"/>
    <property type="match status" value="1"/>
</dbReference>
<dbReference type="RefSeq" id="WP_200127945.1">
    <property type="nucleotide sequence ID" value="NZ_CP054705.1"/>
</dbReference>
<feature type="transmembrane region" description="Helical" evidence="1">
    <location>
        <begin position="143"/>
        <end position="162"/>
    </location>
</feature>
<feature type="domain" description="HAAS transmembrane region" evidence="2">
    <location>
        <begin position="94"/>
        <end position="208"/>
    </location>
</feature>
<organism evidence="3 4">
    <name type="scientific">Salicibibacter cibarius</name>
    <dbReference type="NCBI Taxonomy" id="2743000"/>
    <lineage>
        <taxon>Bacteria</taxon>
        <taxon>Bacillati</taxon>
        <taxon>Bacillota</taxon>
        <taxon>Bacilli</taxon>
        <taxon>Bacillales</taxon>
        <taxon>Bacillaceae</taxon>
        <taxon>Salicibibacter</taxon>
    </lineage>
</organism>
<name>A0A7T6Z1N1_9BACI</name>
<feature type="transmembrane region" description="Helical" evidence="1">
    <location>
        <begin position="227"/>
        <end position="246"/>
    </location>
</feature>
<accession>A0A7T6Z1N1</accession>
<feature type="transmembrane region" description="Helical" evidence="1">
    <location>
        <begin position="200"/>
        <end position="221"/>
    </location>
</feature>